<proteinExistence type="predicted"/>
<dbReference type="Proteomes" id="UP001454036">
    <property type="component" value="Unassembled WGS sequence"/>
</dbReference>
<evidence type="ECO:0000313" key="2">
    <source>
        <dbReference type="EMBL" id="GAA0187565.1"/>
    </source>
</evidence>
<evidence type="ECO:0000256" key="1">
    <source>
        <dbReference type="SAM" id="Coils"/>
    </source>
</evidence>
<dbReference type="EMBL" id="BAABME010014851">
    <property type="protein sequence ID" value="GAA0187565.1"/>
    <property type="molecule type" value="Genomic_DNA"/>
</dbReference>
<evidence type="ECO:0000313" key="3">
    <source>
        <dbReference type="Proteomes" id="UP001454036"/>
    </source>
</evidence>
<keyword evidence="1" id="KW-0175">Coiled coil</keyword>
<name>A0AAV3S3F6_LITER</name>
<dbReference type="AlphaFoldDB" id="A0AAV3S3F6"/>
<gene>
    <name evidence="2" type="ORF">LIER_34853</name>
</gene>
<protein>
    <submittedName>
        <fullName evidence="2">Uncharacterized protein</fullName>
    </submittedName>
</protein>
<feature type="coiled-coil region" evidence="1">
    <location>
        <begin position="84"/>
        <end position="114"/>
    </location>
</feature>
<keyword evidence="3" id="KW-1185">Reference proteome</keyword>
<accession>A0AAV3S3F6</accession>
<organism evidence="2 3">
    <name type="scientific">Lithospermum erythrorhizon</name>
    <name type="common">Purple gromwell</name>
    <name type="synonym">Lithospermum officinale var. erythrorhizon</name>
    <dbReference type="NCBI Taxonomy" id="34254"/>
    <lineage>
        <taxon>Eukaryota</taxon>
        <taxon>Viridiplantae</taxon>
        <taxon>Streptophyta</taxon>
        <taxon>Embryophyta</taxon>
        <taxon>Tracheophyta</taxon>
        <taxon>Spermatophyta</taxon>
        <taxon>Magnoliopsida</taxon>
        <taxon>eudicotyledons</taxon>
        <taxon>Gunneridae</taxon>
        <taxon>Pentapetalae</taxon>
        <taxon>asterids</taxon>
        <taxon>lamiids</taxon>
        <taxon>Boraginales</taxon>
        <taxon>Boraginaceae</taxon>
        <taxon>Boraginoideae</taxon>
        <taxon>Lithospermeae</taxon>
        <taxon>Lithospermum</taxon>
    </lineage>
</organism>
<reference evidence="2 3" key="1">
    <citation type="submission" date="2024-01" db="EMBL/GenBank/DDBJ databases">
        <title>The complete chloroplast genome sequence of Lithospermum erythrorhizon: insights into the phylogenetic relationship among Boraginaceae species and the maternal lineages of purple gromwells.</title>
        <authorList>
            <person name="Okada T."/>
            <person name="Watanabe K."/>
        </authorList>
    </citation>
    <scope>NUCLEOTIDE SEQUENCE [LARGE SCALE GENOMIC DNA]</scope>
</reference>
<comment type="caution">
    <text evidence="2">The sequence shown here is derived from an EMBL/GenBank/DDBJ whole genome shotgun (WGS) entry which is preliminary data.</text>
</comment>
<sequence>MPLPQPLLLLQKRANSGPKVSTGYSANFLNLPYTLPSGLRVQASIACYLIKALNASHSLSRRADTLDNERAEARKGDLACRLQLQEVVQERETLKEENEKLKIMLAVMKKEKKEA</sequence>